<gene>
    <name evidence="7" type="ORF">BCR34DRAFT_570591</name>
</gene>
<name>A0A1Y1ZBP6_9PLEO</name>
<dbReference type="Proteomes" id="UP000193144">
    <property type="component" value="Unassembled WGS sequence"/>
</dbReference>
<evidence type="ECO:0000256" key="6">
    <source>
        <dbReference type="RuleBase" id="RU000461"/>
    </source>
</evidence>
<dbReference type="Gene3D" id="1.10.630.10">
    <property type="entry name" value="Cytochrome P450"/>
    <property type="match status" value="1"/>
</dbReference>
<keyword evidence="5 6" id="KW-0349">Heme</keyword>
<evidence type="ECO:0000256" key="5">
    <source>
        <dbReference type="PIRSR" id="PIRSR602401-1"/>
    </source>
</evidence>
<sequence length="551" mass="62499">MTTFLLLTILLFPTLFILSTLISLLRNYLTARTLHLPIIVLPISPENPLWMLTSPYILPFFRALPFSNGHFTRFCYTGWEFVEKSRAHLEFGDAFVLATPGRNWIYTCDAGVIREVIRRERGGEFARPLEMLSVLETFGANIATVNGADWQRMRKCTAASFNEQNNLLVWTESLRQGNQMLQYWLSAGAEGVKTMAYDTRTLTLDILAHAGFGKSFDFQSRRDRMKSGALSYRDALALILENAILILALGPPVLKKLAWVPGLGILSEAVDKFKRCMTDIFDETTEKTRGQRTQGNFLTSLVRGAVEDKLLTPEEVIGNIFIFSFAGHDTTSHTFEFSFMLLAMHPKVQDWMAEELNYVVKGDRVQEPGYDVFPKLVRVMAVMLETLRLYDPLISVVKGTEGRAAKLKFGEQDIMVPPKTRVIFNINALHSHPQYWGDDALEWKPSRWIQTATGDGPVHDRESITIPTTGLFVPWSEGMRGCPGKKFSQVEYVAVMVILFREYCVAPVKRQGEDDIAAKARAQSALKDTGMRLLLQMLHPEKCPLKWERRV</sequence>
<dbReference type="PANTHER" id="PTHR24305:SF166">
    <property type="entry name" value="CYTOCHROME P450 12A4, MITOCHONDRIAL-RELATED"/>
    <property type="match status" value="1"/>
</dbReference>
<dbReference type="GO" id="GO:0004497">
    <property type="term" value="F:monooxygenase activity"/>
    <property type="evidence" value="ECO:0007669"/>
    <property type="project" value="UniProtKB-KW"/>
</dbReference>
<dbReference type="GO" id="GO:0005506">
    <property type="term" value="F:iron ion binding"/>
    <property type="evidence" value="ECO:0007669"/>
    <property type="project" value="InterPro"/>
</dbReference>
<dbReference type="CDD" id="cd11070">
    <property type="entry name" value="CYP56-like"/>
    <property type="match status" value="1"/>
</dbReference>
<dbReference type="OrthoDB" id="1470350at2759"/>
<proteinExistence type="inferred from homology"/>
<evidence type="ECO:0000313" key="8">
    <source>
        <dbReference type="Proteomes" id="UP000193144"/>
    </source>
</evidence>
<keyword evidence="8" id="KW-1185">Reference proteome</keyword>
<dbReference type="EMBL" id="MCFA01000108">
    <property type="protein sequence ID" value="ORY07544.1"/>
    <property type="molecule type" value="Genomic_DNA"/>
</dbReference>
<dbReference type="InterPro" id="IPR017972">
    <property type="entry name" value="Cyt_P450_CS"/>
</dbReference>
<dbReference type="GO" id="GO:0020037">
    <property type="term" value="F:heme binding"/>
    <property type="evidence" value="ECO:0007669"/>
    <property type="project" value="InterPro"/>
</dbReference>
<dbReference type="InterPro" id="IPR036396">
    <property type="entry name" value="Cyt_P450_sf"/>
</dbReference>
<reference evidence="7 8" key="1">
    <citation type="submission" date="2016-07" db="EMBL/GenBank/DDBJ databases">
        <title>Pervasive Adenine N6-methylation of Active Genes in Fungi.</title>
        <authorList>
            <consortium name="DOE Joint Genome Institute"/>
            <person name="Mondo S.J."/>
            <person name="Dannebaum R.O."/>
            <person name="Kuo R.C."/>
            <person name="Labutti K."/>
            <person name="Haridas S."/>
            <person name="Kuo A."/>
            <person name="Salamov A."/>
            <person name="Ahrendt S.R."/>
            <person name="Lipzen A."/>
            <person name="Sullivan W."/>
            <person name="Andreopoulos W.B."/>
            <person name="Clum A."/>
            <person name="Lindquist E."/>
            <person name="Daum C."/>
            <person name="Ramamoorthy G.K."/>
            <person name="Gryganskyi A."/>
            <person name="Culley D."/>
            <person name="Magnuson J.K."/>
            <person name="James T.Y."/>
            <person name="O'Malley M.A."/>
            <person name="Stajich J.E."/>
            <person name="Spatafora J.W."/>
            <person name="Visel A."/>
            <person name="Grigoriev I.V."/>
        </authorList>
    </citation>
    <scope>NUCLEOTIDE SEQUENCE [LARGE SCALE GENOMIC DNA]</scope>
    <source>
        <strain evidence="7 8">CBS 115471</strain>
    </source>
</reference>
<dbReference type="STRING" id="1231657.A0A1Y1ZBP6"/>
<evidence type="ECO:0000313" key="7">
    <source>
        <dbReference type="EMBL" id="ORY07544.1"/>
    </source>
</evidence>
<dbReference type="PROSITE" id="PS00086">
    <property type="entry name" value="CYTOCHROME_P450"/>
    <property type="match status" value="1"/>
</dbReference>
<dbReference type="PRINTS" id="PR00385">
    <property type="entry name" value="P450"/>
</dbReference>
<dbReference type="Pfam" id="PF00067">
    <property type="entry name" value="p450"/>
    <property type="match status" value="1"/>
</dbReference>
<organism evidence="7 8">
    <name type="scientific">Clohesyomyces aquaticus</name>
    <dbReference type="NCBI Taxonomy" id="1231657"/>
    <lineage>
        <taxon>Eukaryota</taxon>
        <taxon>Fungi</taxon>
        <taxon>Dikarya</taxon>
        <taxon>Ascomycota</taxon>
        <taxon>Pezizomycotina</taxon>
        <taxon>Dothideomycetes</taxon>
        <taxon>Pleosporomycetidae</taxon>
        <taxon>Pleosporales</taxon>
        <taxon>Lindgomycetaceae</taxon>
        <taxon>Clohesyomyces</taxon>
    </lineage>
</organism>
<keyword evidence="6 7" id="KW-0503">Monooxygenase</keyword>
<dbReference type="AlphaFoldDB" id="A0A1Y1ZBP6"/>
<comment type="cofactor">
    <cofactor evidence="1 5">
        <name>heme</name>
        <dbReference type="ChEBI" id="CHEBI:30413"/>
    </cofactor>
</comment>
<evidence type="ECO:0000256" key="2">
    <source>
        <dbReference type="ARBA" id="ARBA00010617"/>
    </source>
</evidence>
<dbReference type="PRINTS" id="PR00463">
    <property type="entry name" value="EP450I"/>
</dbReference>
<accession>A0A1Y1ZBP6</accession>
<feature type="binding site" description="axial binding residue" evidence="5">
    <location>
        <position position="482"/>
    </location>
    <ligand>
        <name>heme</name>
        <dbReference type="ChEBI" id="CHEBI:30413"/>
    </ligand>
    <ligandPart>
        <name>Fe</name>
        <dbReference type="ChEBI" id="CHEBI:18248"/>
    </ligandPart>
</feature>
<dbReference type="InterPro" id="IPR001128">
    <property type="entry name" value="Cyt_P450"/>
</dbReference>
<keyword evidence="6" id="KW-0560">Oxidoreductase</keyword>
<protein>
    <submittedName>
        <fullName evidence="7">Cytochrome P450 monooxygenase-like protein</fullName>
    </submittedName>
</protein>
<dbReference type="InterPro" id="IPR050121">
    <property type="entry name" value="Cytochrome_P450_monoxygenase"/>
</dbReference>
<comment type="caution">
    <text evidence="7">The sequence shown here is derived from an EMBL/GenBank/DDBJ whole genome shotgun (WGS) entry which is preliminary data.</text>
</comment>
<dbReference type="SUPFAM" id="SSF48264">
    <property type="entry name" value="Cytochrome P450"/>
    <property type="match status" value="1"/>
</dbReference>
<keyword evidence="3 5" id="KW-0479">Metal-binding</keyword>
<evidence type="ECO:0000256" key="4">
    <source>
        <dbReference type="ARBA" id="ARBA00023004"/>
    </source>
</evidence>
<dbReference type="GO" id="GO:0016705">
    <property type="term" value="F:oxidoreductase activity, acting on paired donors, with incorporation or reduction of molecular oxygen"/>
    <property type="evidence" value="ECO:0007669"/>
    <property type="project" value="InterPro"/>
</dbReference>
<keyword evidence="4 5" id="KW-0408">Iron</keyword>
<dbReference type="PANTHER" id="PTHR24305">
    <property type="entry name" value="CYTOCHROME P450"/>
    <property type="match status" value="1"/>
</dbReference>
<comment type="similarity">
    <text evidence="2 6">Belongs to the cytochrome P450 family.</text>
</comment>
<evidence type="ECO:0000256" key="3">
    <source>
        <dbReference type="ARBA" id="ARBA00022723"/>
    </source>
</evidence>
<evidence type="ECO:0000256" key="1">
    <source>
        <dbReference type="ARBA" id="ARBA00001971"/>
    </source>
</evidence>
<dbReference type="InterPro" id="IPR002401">
    <property type="entry name" value="Cyt_P450_E_grp-I"/>
</dbReference>